<dbReference type="Pfam" id="PF13238">
    <property type="entry name" value="AAA_18"/>
    <property type="match status" value="1"/>
</dbReference>
<evidence type="ECO:0000313" key="1">
    <source>
        <dbReference type="EMBL" id="AXI79803.1"/>
    </source>
</evidence>
<evidence type="ECO:0008006" key="3">
    <source>
        <dbReference type="Google" id="ProtNLM"/>
    </source>
</evidence>
<name>A0A345T1E8_9ACTN</name>
<dbReference type="EMBL" id="CP031264">
    <property type="protein sequence ID" value="AXI79803.1"/>
    <property type="molecule type" value="Genomic_DNA"/>
</dbReference>
<reference evidence="2" key="1">
    <citation type="submission" date="2018-07" db="EMBL/GenBank/DDBJ databases">
        <title>Streptacidiphilus bronchialis DSM 106435 chromosome.</title>
        <authorList>
            <person name="Batra D."/>
            <person name="Gulvik C.A."/>
        </authorList>
    </citation>
    <scope>NUCLEOTIDE SEQUENCE [LARGE SCALE GENOMIC DNA]</scope>
    <source>
        <strain evidence="2">DSM 106435</strain>
    </source>
</reference>
<protein>
    <recommendedName>
        <fullName evidence="3">Uridine kinase</fullName>
    </recommendedName>
</protein>
<evidence type="ECO:0000313" key="2">
    <source>
        <dbReference type="Proteomes" id="UP000249340"/>
    </source>
</evidence>
<dbReference type="Proteomes" id="UP000249340">
    <property type="component" value="Chromosome"/>
</dbReference>
<dbReference type="KEGG" id="stri:C7M71_022765"/>
<keyword evidence="2" id="KW-1185">Reference proteome</keyword>
<dbReference type="PANTHER" id="PTHR10285">
    <property type="entry name" value="URIDINE KINASE"/>
    <property type="match status" value="1"/>
</dbReference>
<accession>A0A345T1E8</accession>
<organism evidence="1 2">
    <name type="scientific">Peterkaempfera bronchialis</name>
    <dbReference type="NCBI Taxonomy" id="2126346"/>
    <lineage>
        <taxon>Bacteria</taxon>
        <taxon>Bacillati</taxon>
        <taxon>Actinomycetota</taxon>
        <taxon>Actinomycetes</taxon>
        <taxon>Kitasatosporales</taxon>
        <taxon>Streptomycetaceae</taxon>
        <taxon>Peterkaempfera</taxon>
    </lineage>
</organism>
<dbReference type="OrthoDB" id="3237545at2"/>
<sequence>MAGFEVLLIGGRSGVGKSTVAWEVSRLLQGSGVAHCVIEGDNLDSAYPAPPGDPRRTALTEANLAALWRNYAALGYRRALYTNTVSVLESGMLLRAMGGQGRVLGVLLTAEDGTAAERLAGRERGSGLAEHLERSERAARRLAEQAPPWVVRVATDGRTVAEVAREVVAATGWDGGGRPSVERVVEAVARLTSGAPGGAAATRLVAVDGPGGSGKSTLAAAVAERLPGGAAATAVVHGDDFYRPMDEQERAGLSPEQGYRRYFDWERLRQEVLEPLRAGRPARYRRYDWATGALGGWAEEVRPGGVVLVEGVYTARPELERWYDLTVWVHTSREECLRRVRARGENDEAWIVRWRAAEEYGATATRPELRAGLVVGGA</sequence>
<proteinExistence type="predicted"/>
<dbReference type="SUPFAM" id="SSF52540">
    <property type="entry name" value="P-loop containing nucleoside triphosphate hydrolases"/>
    <property type="match status" value="2"/>
</dbReference>
<gene>
    <name evidence="1" type="ORF">C7M71_022765</name>
</gene>
<dbReference type="Gene3D" id="3.40.50.300">
    <property type="entry name" value="P-loop containing nucleotide triphosphate hydrolases"/>
    <property type="match status" value="2"/>
</dbReference>
<dbReference type="AlphaFoldDB" id="A0A345T1E8"/>
<dbReference type="InterPro" id="IPR027417">
    <property type="entry name" value="P-loop_NTPase"/>
</dbReference>